<evidence type="ECO:0000313" key="2">
    <source>
        <dbReference type="EMBL" id="NKY51661.1"/>
    </source>
</evidence>
<keyword evidence="3" id="KW-1185">Reference proteome</keyword>
<accession>A0A846Y1T9</accession>
<dbReference type="Pfam" id="PF13577">
    <property type="entry name" value="SnoaL_4"/>
    <property type="match status" value="1"/>
</dbReference>
<dbReference type="InterPro" id="IPR032710">
    <property type="entry name" value="NTF2-like_dom_sf"/>
</dbReference>
<evidence type="ECO:0000259" key="1">
    <source>
        <dbReference type="Pfam" id="PF13577"/>
    </source>
</evidence>
<evidence type="ECO:0000313" key="3">
    <source>
        <dbReference type="Proteomes" id="UP000565711"/>
    </source>
</evidence>
<feature type="domain" description="SnoaL-like" evidence="1">
    <location>
        <begin position="21"/>
        <end position="128"/>
    </location>
</feature>
<reference evidence="2 3" key="1">
    <citation type="submission" date="2020-04" db="EMBL/GenBank/DDBJ databases">
        <title>MicrobeNet Type strains.</title>
        <authorList>
            <person name="Nicholson A.C."/>
        </authorList>
    </citation>
    <scope>NUCLEOTIDE SEQUENCE [LARGE SCALE GENOMIC DNA]</scope>
    <source>
        <strain evidence="2 3">JCM 12354</strain>
    </source>
</reference>
<dbReference type="Gene3D" id="3.10.450.50">
    <property type="match status" value="1"/>
</dbReference>
<dbReference type="Proteomes" id="UP000565711">
    <property type="component" value="Unassembled WGS sequence"/>
</dbReference>
<gene>
    <name evidence="2" type="ORF">HGA08_15685</name>
</gene>
<proteinExistence type="predicted"/>
<name>A0A846Y1T9_9NOCA</name>
<dbReference type="AlphaFoldDB" id="A0A846Y1T9"/>
<protein>
    <submittedName>
        <fullName evidence="2">SnoaL-like domain-containing protein</fullName>
    </submittedName>
</protein>
<comment type="caution">
    <text evidence="2">The sequence shown here is derived from an EMBL/GenBank/DDBJ whole genome shotgun (WGS) entry which is preliminary data.</text>
</comment>
<sequence>MTESAGHHLDDDTTELRERLRRLEAAEVARDHLHAYARVLDEPHPDTVTALFAADAVLNTPSRQARGTAEIREFFEWAFAADPSNKRHFVANARTTRLDESGVRVQAQFLFTARGSGRSGIGWGRYDAVVNVAGPTPLFTEMSMAVEVSTDLVAGWQQEPQAR</sequence>
<dbReference type="RefSeq" id="WP_067871370.1">
    <property type="nucleotide sequence ID" value="NZ_JAAXOP010000008.1"/>
</dbReference>
<dbReference type="SUPFAM" id="SSF54427">
    <property type="entry name" value="NTF2-like"/>
    <property type="match status" value="1"/>
</dbReference>
<dbReference type="InterPro" id="IPR037401">
    <property type="entry name" value="SnoaL-like"/>
</dbReference>
<organism evidence="2 3">
    <name type="scientific">Nocardia vermiculata</name>
    <dbReference type="NCBI Taxonomy" id="257274"/>
    <lineage>
        <taxon>Bacteria</taxon>
        <taxon>Bacillati</taxon>
        <taxon>Actinomycetota</taxon>
        <taxon>Actinomycetes</taxon>
        <taxon>Mycobacteriales</taxon>
        <taxon>Nocardiaceae</taxon>
        <taxon>Nocardia</taxon>
    </lineage>
</organism>
<dbReference type="CDD" id="cd00531">
    <property type="entry name" value="NTF2_like"/>
    <property type="match status" value="1"/>
</dbReference>
<dbReference type="EMBL" id="JAAXOP010000008">
    <property type="protein sequence ID" value="NKY51661.1"/>
    <property type="molecule type" value="Genomic_DNA"/>
</dbReference>